<dbReference type="PANTHER" id="PTHR39624:SF2">
    <property type="entry name" value="OSMC-LIKE PROTEIN"/>
    <property type="match status" value="1"/>
</dbReference>
<evidence type="ECO:0000313" key="1">
    <source>
        <dbReference type="EMBL" id="CAG9182321.1"/>
    </source>
</evidence>
<gene>
    <name evidence="1" type="ORF">LMG32289_05092</name>
</gene>
<dbReference type="Gene3D" id="3.30.300.20">
    <property type="match status" value="1"/>
</dbReference>
<keyword evidence="2" id="KW-1185">Reference proteome</keyword>
<dbReference type="SUPFAM" id="SSF82784">
    <property type="entry name" value="OsmC-like"/>
    <property type="match status" value="1"/>
</dbReference>
<organism evidence="1 2">
    <name type="scientific">Cupriavidus pampae</name>
    <dbReference type="NCBI Taxonomy" id="659251"/>
    <lineage>
        <taxon>Bacteria</taxon>
        <taxon>Pseudomonadati</taxon>
        <taxon>Pseudomonadota</taxon>
        <taxon>Betaproteobacteria</taxon>
        <taxon>Burkholderiales</taxon>
        <taxon>Burkholderiaceae</taxon>
        <taxon>Cupriavidus</taxon>
    </lineage>
</organism>
<comment type="caution">
    <text evidence="1">The sequence shown here is derived from an EMBL/GenBank/DDBJ whole genome shotgun (WGS) entry which is preliminary data.</text>
</comment>
<name>A0ABM8XPZ7_9BURK</name>
<accession>A0ABM8XPZ7</accession>
<evidence type="ECO:0000313" key="2">
    <source>
        <dbReference type="Proteomes" id="UP000706525"/>
    </source>
</evidence>
<dbReference type="InterPro" id="IPR003718">
    <property type="entry name" value="OsmC/Ohr_fam"/>
</dbReference>
<dbReference type="InterPro" id="IPR015946">
    <property type="entry name" value="KH_dom-like_a/b"/>
</dbReference>
<evidence type="ECO:0008006" key="3">
    <source>
        <dbReference type="Google" id="ProtNLM"/>
    </source>
</evidence>
<dbReference type="EMBL" id="CAJZAG010000010">
    <property type="protein sequence ID" value="CAG9182321.1"/>
    <property type="molecule type" value="Genomic_DNA"/>
</dbReference>
<sequence length="141" mass="15399">MIVPTLSVKDHPMTIDATWNAAQSSTICELSNGTAHWRADLDAEFGGDTSIPNPHELLDSALAACTALTMQVYAKRKAYDLRAVHVSVTHEESAGQYRMLRTVRVEGELAPAAREDLLRVANKCPVHKSLSAQISIETTLE</sequence>
<dbReference type="Pfam" id="PF02566">
    <property type="entry name" value="OsmC"/>
    <property type="match status" value="1"/>
</dbReference>
<dbReference type="InterPro" id="IPR036102">
    <property type="entry name" value="OsmC/Ohrsf"/>
</dbReference>
<protein>
    <recommendedName>
        <fullName evidence="3">OsmC family peroxiredoxin</fullName>
    </recommendedName>
</protein>
<dbReference type="PANTHER" id="PTHR39624">
    <property type="entry name" value="PROTEIN INVOLVED IN RIMO-MEDIATED BETA-METHYLTHIOLATION OF RIBOSOMAL PROTEIN S12 YCAO"/>
    <property type="match status" value="1"/>
</dbReference>
<dbReference type="Proteomes" id="UP000706525">
    <property type="component" value="Unassembled WGS sequence"/>
</dbReference>
<reference evidence="1 2" key="1">
    <citation type="submission" date="2021-08" db="EMBL/GenBank/DDBJ databases">
        <authorList>
            <person name="Peeters C."/>
        </authorList>
    </citation>
    <scope>NUCLEOTIDE SEQUENCE [LARGE SCALE GENOMIC DNA]</scope>
    <source>
        <strain evidence="1 2">LMG 32289</strain>
    </source>
</reference>
<proteinExistence type="predicted"/>